<dbReference type="InterPro" id="IPR046347">
    <property type="entry name" value="bZIP_sf"/>
</dbReference>
<reference evidence="8 9" key="1">
    <citation type="journal article" date="2024" name="G3 (Bethesda)">
        <title>Genome assembly of Hibiscus sabdariffa L. provides insights into metabolisms of medicinal natural products.</title>
        <authorList>
            <person name="Kim T."/>
        </authorList>
    </citation>
    <scope>NUCLEOTIDE SEQUENCE [LARGE SCALE GENOMIC DNA]</scope>
    <source>
        <strain evidence="8">TK-2024</strain>
        <tissue evidence="8">Old leaves</tissue>
    </source>
</reference>
<keyword evidence="5" id="KW-0539">Nucleus</keyword>
<dbReference type="EMBL" id="JBBPBN010000008">
    <property type="protein sequence ID" value="KAK9033343.1"/>
    <property type="molecule type" value="Genomic_DNA"/>
</dbReference>
<evidence type="ECO:0000256" key="3">
    <source>
        <dbReference type="ARBA" id="ARBA00023125"/>
    </source>
</evidence>
<evidence type="ECO:0000256" key="5">
    <source>
        <dbReference type="ARBA" id="ARBA00023242"/>
    </source>
</evidence>
<dbReference type="PANTHER" id="PTHR45764">
    <property type="entry name" value="BZIP TRANSCRIPTION FACTOR 44"/>
    <property type="match status" value="1"/>
</dbReference>
<dbReference type="Pfam" id="PF00170">
    <property type="entry name" value="bZIP_1"/>
    <property type="match status" value="1"/>
</dbReference>
<accession>A0ABR2T784</accession>
<dbReference type="SMART" id="SM00338">
    <property type="entry name" value="BRLZ"/>
    <property type="match status" value="1"/>
</dbReference>
<keyword evidence="4" id="KW-0804">Transcription</keyword>
<protein>
    <recommendedName>
        <fullName evidence="7">BZIP domain-containing protein</fullName>
    </recommendedName>
</protein>
<comment type="caution">
    <text evidence="8">The sequence shown here is derived from an EMBL/GenBank/DDBJ whole genome shotgun (WGS) entry which is preliminary data.</text>
</comment>
<proteinExistence type="predicted"/>
<gene>
    <name evidence="8" type="ORF">V6N11_018376</name>
</gene>
<dbReference type="InterPro" id="IPR045314">
    <property type="entry name" value="bZIP_plant_GBF1"/>
</dbReference>
<dbReference type="Proteomes" id="UP001396334">
    <property type="component" value="Unassembled WGS sequence"/>
</dbReference>
<comment type="subcellular location">
    <subcellularLocation>
        <location evidence="1">Nucleus</location>
    </subcellularLocation>
</comment>
<evidence type="ECO:0000256" key="2">
    <source>
        <dbReference type="ARBA" id="ARBA00023015"/>
    </source>
</evidence>
<keyword evidence="9" id="KW-1185">Reference proteome</keyword>
<feature type="region of interest" description="Disordered" evidence="6">
    <location>
        <begin position="76"/>
        <end position="122"/>
    </location>
</feature>
<evidence type="ECO:0000256" key="4">
    <source>
        <dbReference type="ARBA" id="ARBA00023163"/>
    </source>
</evidence>
<evidence type="ECO:0000256" key="1">
    <source>
        <dbReference type="ARBA" id="ARBA00004123"/>
    </source>
</evidence>
<sequence length="186" mass="21613">MSHNALDFLAFVNPPSSEAALVYIIGSYFLALPEVMFSTVPAMLSPDSRLLIDPFPAMEPDIMQWDWSELFFPAQSSGSAKSSDEPKQDLSQGQKQMVPVIDERKRRRMISNRDSARRSRMRKRNHLEKLTNEVKQLRMLNQQLNNQLQTVSDQNHCLRIDNERVRFECGILQQELSDMRRLLLFT</sequence>
<evidence type="ECO:0000313" key="9">
    <source>
        <dbReference type="Proteomes" id="UP001396334"/>
    </source>
</evidence>
<keyword evidence="3" id="KW-0238">DNA-binding</keyword>
<dbReference type="PROSITE" id="PS50217">
    <property type="entry name" value="BZIP"/>
    <property type="match status" value="1"/>
</dbReference>
<dbReference type="CDD" id="cd14702">
    <property type="entry name" value="bZIP_plant_GBF1"/>
    <property type="match status" value="1"/>
</dbReference>
<evidence type="ECO:0000256" key="6">
    <source>
        <dbReference type="SAM" id="MobiDB-lite"/>
    </source>
</evidence>
<organism evidence="8 9">
    <name type="scientific">Hibiscus sabdariffa</name>
    <name type="common">roselle</name>
    <dbReference type="NCBI Taxonomy" id="183260"/>
    <lineage>
        <taxon>Eukaryota</taxon>
        <taxon>Viridiplantae</taxon>
        <taxon>Streptophyta</taxon>
        <taxon>Embryophyta</taxon>
        <taxon>Tracheophyta</taxon>
        <taxon>Spermatophyta</taxon>
        <taxon>Magnoliopsida</taxon>
        <taxon>eudicotyledons</taxon>
        <taxon>Gunneridae</taxon>
        <taxon>Pentapetalae</taxon>
        <taxon>rosids</taxon>
        <taxon>malvids</taxon>
        <taxon>Malvales</taxon>
        <taxon>Malvaceae</taxon>
        <taxon>Malvoideae</taxon>
        <taxon>Hibiscus</taxon>
    </lineage>
</organism>
<dbReference type="PANTHER" id="PTHR45764:SF21">
    <property type="entry name" value="OS03G0770000 PROTEIN"/>
    <property type="match status" value="1"/>
</dbReference>
<keyword evidence="2" id="KW-0805">Transcription regulation</keyword>
<dbReference type="InterPro" id="IPR004827">
    <property type="entry name" value="bZIP"/>
</dbReference>
<name>A0ABR2T784_9ROSI</name>
<evidence type="ECO:0000259" key="7">
    <source>
        <dbReference type="PROSITE" id="PS50217"/>
    </source>
</evidence>
<dbReference type="PROSITE" id="PS00036">
    <property type="entry name" value="BZIP_BASIC"/>
    <property type="match status" value="1"/>
</dbReference>
<feature type="domain" description="BZIP" evidence="7">
    <location>
        <begin position="102"/>
        <end position="159"/>
    </location>
</feature>
<dbReference type="SUPFAM" id="SSF57959">
    <property type="entry name" value="Leucine zipper domain"/>
    <property type="match status" value="1"/>
</dbReference>
<evidence type="ECO:0000313" key="8">
    <source>
        <dbReference type="EMBL" id="KAK9033343.1"/>
    </source>
</evidence>
<dbReference type="Gene3D" id="1.20.5.170">
    <property type="match status" value="1"/>
</dbReference>